<dbReference type="EMBL" id="JAESVP010000003">
    <property type="protein sequence ID" value="MBL4927733.1"/>
    <property type="molecule type" value="Genomic_DNA"/>
</dbReference>
<evidence type="ECO:0000256" key="3">
    <source>
        <dbReference type="ARBA" id="ARBA00023163"/>
    </source>
</evidence>
<comment type="caution">
    <text evidence="6">The sequence shown here is derived from an EMBL/GenBank/DDBJ whole genome shotgun (WGS) entry which is preliminary data.</text>
</comment>
<dbReference type="InterPro" id="IPR001647">
    <property type="entry name" value="HTH_TetR"/>
</dbReference>
<evidence type="ECO:0000313" key="7">
    <source>
        <dbReference type="Proteomes" id="UP000619033"/>
    </source>
</evidence>
<sequence length="182" mass="19719">MTVDHRSRNARMRRERMRARLIEAALFVSAARGPDGASIDEVTATAGVSRGSFYNYFFTLPELLQASSHELGVELIALVLAEIAPVTDPAERLARGVLLLVDAGRKYPLVARFAARMAAVALAPGSVAHSVLPPLLQAGMDMGRFVPASSCKASCAFWACPAQRPRRWPTCMSPCPRWPLTA</sequence>
<keyword evidence="7" id="KW-1185">Reference proteome</keyword>
<keyword evidence="2 4" id="KW-0238">DNA-binding</keyword>
<dbReference type="PROSITE" id="PS50977">
    <property type="entry name" value="HTH_TETR_2"/>
    <property type="match status" value="1"/>
</dbReference>
<dbReference type="PANTHER" id="PTHR30055:SF234">
    <property type="entry name" value="HTH-TYPE TRANSCRIPTIONAL REGULATOR BETI"/>
    <property type="match status" value="1"/>
</dbReference>
<dbReference type="RefSeq" id="WP_202658881.1">
    <property type="nucleotide sequence ID" value="NZ_JAESVP010000003.1"/>
</dbReference>
<dbReference type="GO" id="GO:0003700">
    <property type="term" value="F:DNA-binding transcription factor activity"/>
    <property type="evidence" value="ECO:0007669"/>
    <property type="project" value="TreeGrafter"/>
</dbReference>
<name>A0A8J7MQ50_9RHOB</name>
<keyword evidence="3" id="KW-0804">Transcription</keyword>
<feature type="domain" description="HTH tetR-type" evidence="5">
    <location>
        <begin position="15"/>
        <end position="75"/>
    </location>
</feature>
<proteinExistence type="predicted"/>
<evidence type="ECO:0000256" key="1">
    <source>
        <dbReference type="ARBA" id="ARBA00023015"/>
    </source>
</evidence>
<protein>
    <submittedName>
        <fullName evidence="6">TetR/AcrR family transcriptional regulator</fullName>
    </submittedName>
</protein>
<reference evidence="6" key="1">
    <citation type="submission" date="2021-01" db="EMBL/GenBank/DDBJ databases">
        <title>Genome seq and assembly of Tabrizicola sp. KVB23.</title>
        <authorList>
            <person name="Chhetri G."/>
        </authorList>
    </citation>
    <scope>NUCLEOTIDE SEQUENCE</scope>
    <source>
        <strain evidence="6">KVB23</strain>
    </source>
</reference>
<keyword evidence="1" id="KW-0805">Transcription regulation</keyword>
<evidence type="ECO:0000313" key="6">
    <source>
        <dbReference type="EMBL" id="MBL4927733.1"/>
    </source>
</evidence>
<dbReference type="SUPFAM" id="SSF46689">
    <property type="entry name" value="Homeodomain-like"/>
    <property type="match status" value="1"/>
</dbReference>
<evidence type="ECO:0000259" key="5">
    <source>
        <dbReference type="PROSITE" id="PS50977"/>
    </source>
</evidence>
<dbReference type="Gene3D" id="1.10.357.10">
    <property type="entry name" value="Tetracycline Repressor, domain 2"/>
    <property type="match status" value="1"/>
</dbReference>
<evidence type="ECO:0000256" key="2">
    <source>
        <dbReference type="ARBA" id="ARBA00023125"/>
    </source>
</evidence>
<gene>
    <name evidence="6" type="ORF">JI744_06410</name>
</gene>
<dbReference type="Pfam" id="PF00440">
    <property type="entry name" value="TetR_N"/>
    <property type="match status" value="1"/>
</dbReference>
<feature type="DNA-binding region" description="H-T-H motif" evidence="4">
    <location>
        <begin position="38"/>
        <end position="57"/>
    </location>
</feature>
<dbReference type="PANTHER" id="PTHR30055">
    <property type="entry name" value="HTH-TYPE TRANSCRIPTIONAL REGULATOR RUTR"/>
    <property type="match status" value="1"/>
</dbReference>
<dbReference type="GO" id="GO:0000976">
    <property type="term" value="F:transcription cis-regulatory region binding"/>
    <property type="evidence" value="ECO:0007669"/>
    <property type="project" value="TreeGrafter"/>
</dbReference>
<evidence type="ECO:0000256" key="4">
    <source>
        <dbReference type="PROSITE-ProRule" id="PRU00335"/>
    </source>
</evidence>
<accession>A0A8J7MQ50</accession>
<dbReference type="InterPro" id="IPR009057">
    <property type="entry name" value="Homeodomain-like_sf"/>
</dbReference>
<dbReference type="AlphaFoldDB" id="A0A8J7MQ50"/>
<dbReference type="Proteomes" id="UP000619033">
    <property type="component" value="Unassembled WGS sequence"/>
</dbReference>
<organism evidence="6 7">
    <name type="scientific">Fuscibacter oryzae</name>
    <dbReference type="NCBI Taxonomy" id="2803939"/>
    <lineage>
        <taxon>Bacteria</taxon>
        <taxon>Pseudomonadati</taxon>
        <taxon>Pseudomonadota</taxon>
        <taxon>Alphaproteobacteria</taxon>
        <taxon>Rhodobacterales</taxon>
        <taxon>Paracoccaceae</taxon>
        <taxon>Fuscibacter</taxon>
    </lineage>
</organism>
<dbReference type="InterPro" id="IPR050109">
    <property type="entry name" value="HTH-type_TetR-like_transc_reg"/>
</dbReference>